<dbReference type="RefSeq" id="WP_095661853.1">
    <property type="nucleotide sequence ID" value="NZ_NQMS01000022.1"/>
</dbReference>
<name>A0A2A2M6P1_9GAMM</name>
<evidence type="ECO:0000313" key="2">
    <source>
        <dbReference type="Proteomes" id="UP000218796"/>
    </source>
</evidence>
<dbReference type="EMBL" id="NQMS01000022">
    <property type="protein sequence ID" value="PAV94025.1"/>
    <property type="molecule type" value="Genomic_DNA"/>
</dbReference>
<accession>A0A2A2M6P1</accession>
<protein>
    <submittedName>
        <fullName evidence="1">Uncharacterized protein</fullName>
    </submittedName>
</protein>
<dbReference type="Proteomes" id="UP000218796">
    <property type="component" value="Unassembled WGS sequence"/>
</dbReference>
<comment type="caution">
    <text evidence="1">The sequence shown here is derived from an EMBL/GenBank/DDBJ whole genome shotgun (WGS) entry which is preliminary data.</text>
</comment>
<proteinExistence type="predicted"/>
<keyword evidence="2" id="KW-1185">Reference proteome</keyword>
<sequence>MTNAEKYTLNGIRSLLVSDGTPEAAANAAAYHAVSYGQKNKRADFDALLREARFYAKHNKAAPAPAVKREIRQARLPNMPKWYVGQ</sequence>
<evidence type="ECO:0000313" key="1">
    <source>
        <dbReference type="EMBL" id="PAV94025.1"/>
    </source>
</evidence>
<reference evidence="1 2" key="1">
    <citation type="submission" date="2017-08" db="EMBL/GenBank/DDBJ databases">
        <title>Draft Genome Sequence of Hafnia alvei CITHA-6 Isolated from Raw Bovine Milk.</title>
        <authorList>
            <person name="Culligan E.P."/>
            <person name="Mcsweeney A."/>
            <person name="O'Doherty C."/>
            <person name="Gleeson E."/>
            <person name="O'Riordan D."/>
            <person name="Sleator R.D."/>
        </authorList>
    </citation>
    <scope>NUCLEOTIDE SEQUENCE [LARGE SCALE GENOMIC DNA]</scope>
    <source>
        <strain evidence="1 2">CITHA-6</strain>
    </source>
</reference>
<organism evidence="1 2">
    <name type="scientific">Hafnia paralvei</name>
    <dbReference type="NCBI Taxonomy" id="546367"/>
    <lineage>
        <taxon>Bacteria</taxon>
        <taxon>Pseudomonadati</taxon>
        <taxon>Pseudomonadota</taxon>
        <taxon>Gammaproteobacteria</taxon>
        <taxon>Enterobacterales</taxon>
        <taxon>Hafniaceae</taxon>
        <taxon>Hafnia</taxon>
    </lineage>
</organism>
<dbReference type="AlphaFoldDB" id="A0A2A2M6P1"/>
<gene>
    <name evidence="1" type="ORF">CJD50_22890</name>
</gene>